<protein>
    <submittedName>
        <fullName evidence="1">Uncharacterized protein</fullName>
    </submittedName>
</protein>
<dbReference type="AlphaFoldDB" id="X1T3E1"/>
<comment type="caution">
    <text evidence="1">The sequence shown here is derived from an EMBL/GenBank/DDBJ whole genome shotgun (WGS) entry which is preliminary data.</text>
</comment>
<dbReference type="EMBL" id="BARW01011302">
    <property type="protein sequence ID" value="GAI85916.1"/>
    <property type="molecule type" value="Genomic_DNA"/>
</dbReference>
<feature type="non-terminal residue" evidence="1">
    <location>
        <position position="87"/>
    </location>
</feature>
<proteinExistence type="predicted"/>
<sequence>MLFGFFIFYLPRPNRNQIEIKQKSNRNQDTGNFFYGVIIKVAVRFIKPAERESGADESTPYKESKTDNHKLFSMKERIYGKRKTEQP</sequence>
<organism evidence="1">
    <name type="scientific">marine sediment metagenome</name>
    <dbReference type="NCBI Taxonomy" id="412755"/>
    <lineage>
        <taxon>unclassified sequences</taxon>
        <taxon>metagenomes</taxon>
        <taxon>ecological metagenomes</taxon>
    </lineage>
</organism>
<accession>X1T3E1</accession>
<evidence type="ECO:0000313" key="1">
    <source>
        <dbReference type="EMBL" id="GAI85916.1"/>
    </source>
</evidence>
<gene>
    <name evidence="1" type="ORF">S12H4_21848</name>
</gene>
<reference evidence="1" key="1">
    <citation type="journal article" date="2014" name="Front. Microbiol.">
        <title>High frequency of phylogenetically diverse reductive dehalogenase-homologous genes in deep subseafloor sedimentary metagenomes.</title>
        <authorList>
            <person name="Kawai M."/>
            <person name="Futagami T."/>
            <person name="Toyoda A."/>
            <person name="Takaki Y."/>
            <person name="Nishi S."/>
            <person name="Hori S."/>
            <person name="Arai W."/>
            <person name="Tsubouchi T."/>
            <person name="Morono Y."/>
            <person name="Uchiyama I."/>
            <person name="Ito T."/>
            <person name="Fujiyama A."/>
            <person name="Inagaki F."/>
            <person name="Takami H."/>
        </authorList>
    </citation>
    <scope>NUCLEOTIDE SEQUENCE</scope>
    <source>
        <strain evidence="1">Expedition CK06-06</strain>
    </source>
</reference>
<name>X1T3E1_9ZZZZ</name>